<dbReference type="InterPro" id="IPR024775">
    <property type="entry name" value="DinB-like"/>
</dbReference>
<evidence type="ECO:0000313" key="2">
    <source>
        <dbReference type="EMBL" id="MCK8487561.1"/>
    </source>
</evidence>
<dbReference type="InterPro" id="IPR034660">
    <property type="entry name" value="DinB/YfiT-like"/>
</dbReference>
<reference evidence="2" key="1">
    <citation type="submission" date="2022-04" db="EMBL/GenBank/DDBJ databases">
        <authorList>
            <person name="Seo M.-J."/>
        </authorList>
    </citation>
    <scope>NUCLEOTIDE SEQUENCE</scope>
    <source>
        <strain evidence="2">MBLB2552</strain>
    </source>
</reference>
<sequence>MQLAERKLWNANHQRLTALMQNPKGHEQAVELFLSQHAWLYVSKMADAGSANKLNTLEDELLDGVREETLRQYPVKAPDTKNSILWHLWHIARIEDMTMNVLIAGREQIFEEGDWLAKLRLACPHTGNGMTEEEAAELSTGIDIEALLDYRIEVGRRTREIVRSMEPADMKRKVPAAGIEKLRAQRAVKPEAEWLLEYWSKKTLAGLILMPATRHNFLHLNKAIRIKQRLQKQG</sequence>
<feature type="domain" description="DinB-like" evidence="1">
    <location>
        <begin position="60"/>
        <end position="187"/>
    </location>
</feature>
<name>A0A9X1XZC4_9BACL</name>
<keyword evidence="3" id="KW-1185">Reference proteome</keyword>
<proteinExistence type="predicted"/>
<comment type="caution">
    <text evidence="2">The sequence shown here is derived from an EMBL/GenBank/DDBJ whole genome shotgun (WGS) entry which is preliminary data.</text>
</comment>
<dbReference type="EMBL" id="JALPRK010000007">
    <property type="protein sequence ID" value="MCK8487561.1"/>
    <property type="molecule type" value="Genomic_DNA"/>
</dbReference>
<dbReference type="Proteomes" id="UP001139534">
    <property type="component" value="Unassembled WGS sequence"/>
</dbReference>
<gene>
    <name evidence="2" type="ORF">M0651_10290</name>
</gene>
<dbReference type="Pfam" id="PF12867">
    <property type="entry name" value="DinB_2"/>
    <property type="match status" value="1"/>
</dbReference>
<protein>
    <submittedName>
        <fullName evidence="2">DinB family protein</fullName>
    </submittedName>
</protein>
<dbReference type="Gene3D" id="1.20.120.450">
    <property type="entry name" value="dinb family like domain"/>
    <property type="match status" value="1"/>
</dbReference>
<dbReference type="SUPFAM" id="SSF109854">
    <property type="entry name" value="DinB/YfiT-like putative metalloenzymes"/>
    <property type="match status" value="1"/>
</dbReference>
<dbReference type="RefSeq" id="WP_248551659.1">
    <property type="nucleotide sequence ID" value="NZ_JALPRK010000007.1"/>
</dbReference>
<evidence type="ECO:0000313" key="3">
    <source>
        <dbReference type="Proteomes" id="UP001139534"/>
    </source>
</evidence>
<dbReference type="AlphaFoldDB" id="A0A9X1XZC4"/>
<accession>A0A9X1XZC4</accession>
<evidence type="ECO:0000259" key="1">
    <source>
        <dbReference type="Pfam" id="PF12867"/>
    </source>
</evidence>
<organism evidence="2 3">
    <name type="scientific">Paenibacillus mellifer</name>
    <dbReference type="NCBI Taxonomy" id="2937794"/>
    <lineage>
        <taxon>Bacteria</taxon>
        <taxon>Bacillati</taxon>
        <taxon>Bacillota</taxon>
        <taxon>Bacilli</taxon>
        <taxon>Bacillales</taxon>
        <taxon>Paenibacillaceae</taxon>
        <taxon>Paenibacillus</taxon>
    </lineage>
</organism>